<evidence type="ECO:0000313" key="2">
    <source>
        <dbReference type="WBParaSite" id="EEL_0000407901-mRNA-1"/>
    </source>
</evidence>
<keyword evidence="1" id="KW-1185">Reference proteome</keyword>
<dbReference type="WBParaSite" id="EEL_0000407901-mRNA-1">
    <property type="protein sequence ID" value="EEL_0000407901-mRNA-1"/>
    <property type="gene ID" value="EEL_0000407901"/>
</dbReference>
<organism evidence="1 2">
    <name type="scientific">Elaeophora elaphi</name>
    <dbReference type="NCBI Taxonomy" id="1147741"/>
    <lineage>
        <taxon>Eukaryota</taxon>
        <taxon>Metazoa</taxon>
        <taxon>Ecdysozoa</taxon>
        <taxon>Nematoda</taxon>
        <taxon>Chromadorea</taxon>
        <taxon>Rhabditida</taxon>
        <taxon>Spirurina</taxon>
        <taxon>Spiruromorpha</taxon>
        <taxon>Filarioidea</taxon>
        <taxon>Onchocercidae</taxon>
        <taxon>Elaeophora</taxon>
    </lineage>
</organism>
<evidence type="ECO:0000313" key="1">
    <source>
        <dbReference type="Proteomes" id="UP000050640"/>
    </source>
</evidence>
<proteinExistence type="predicted"/>
<dbReference type="AlphaFoldDB" id="A0A0R3RQV4"/>
<name>A0A0R3RQV4_9BILA</name>
<reference evidence="2" key="1">
    <citation type="submission" date="2017-02" db="UniProtKB">
        <authorList>
            <consortium name="WormBaseParasite"/>
        </authorList>
    </citation>
    <scope>IDENTIFICATION</scope>
</reference>
<protein>
    <submittedName>
        <fullName evidence="2">Uncharacterized protein</fullName>
    </submittedName>
</protein>
<sequence length="128" mass="14973">MFYAADQQHFYEYYFVFEWWKTSNNIRKHNMLSLQKIILSPFPLSASFTYQLENHSSKNNLRNQKGPKQFLSNDETFSVKLSGKNPTGISQKGIFDIIWILIIISSNFKTVGWEKINQENNLLSSNGQ</sequence>
<dbReference type="Proteomes" id="UP000050640">
    <property type="component" value="Unplaced"/>
</dbReference>
<accession>A0A0R3RQV4</accession>